<reference evidence="4" key="1">
    <citation type="submission" date="2015-06" db="EMBL/GenBank/DDBJ databases">
        <title>Expansion of signal transduction pathways in fungi by whole-genome duplication.</title>
        <authorList>
            <consortium name="DOE Joint Genome Institute"/>
            <person name="Corrochano L.M."/>
            <person name="Kuo A."/>
            <person name="Marcet-Houben M."/>
            <person name="Polaino S."/>
            <person name="Salamov A."/>
            <person name="Villalobos J.M."/>
            <person name="Alvarez M.I."/>
            <person name="Avalos J."/>
            <person name="Benito E.P."/>
            <person name="Benoit I."/>
            <person name="Burger G."/>
            <person name="Camino L.P."/>
            <person name="Canovas D."/>
            <person name="Cerda-Olmedo E."/>
            <person name="Cheng J.-F."/>
            <person name="Dominguez A."/>
            <person name="Elias M."/>
            <person name="Eslava A.P."/>
            <person name="Glaser F."/>
            <person name="Grimwood J."/>
            <person name="Gutierrez G."/>
            <person name="Heitman J."/>
            <person name="Henrissat B."/>
            <person name="Iturriaga E.A."/>
            <person name="Lang B.F."/>
            <person name="Lavin J.L."/>
            <person name="Lee S."/>
            <person name="Li W."/>
            <person name="Lindquist E."/>
            <person name="Lopez-Garcia S."/>
            <person name="Luque E.M."/>
            <person name="Marcos A.T."/>
            <person name="Martin J."/>
            <person name="McCluskey K."/>
            <person name="Medina H.R."/>
            <person name="Miralles-Duran A."/>
            <person name="Miyazaki A."/>
            <person name="Munoz-Torres E."/>
            <person name="Oguiza J.A."/>
            <person name="Ohm R."/>
            <person name="Olmedo M."/>
            <person name="Orejas M."/>
            <person name="Ortiz-Castellanos L."/>
            <person name="Pisabarro A.G."/>
            <person name="Rodriguez-Romero J."/>
            <person name="Ruiz-Herrera J."/>
            <person name="Ruiz-Vazquez R."/>
            <person name="Sanz C."/>
            <person name="Schackwitz W."/>
            <person name="Schmutz J."/>
            <person name="Shahriari M."/>
            <person name="Shelest E."/>
            <person name="Silva-Franco F."/>
            <person name="Soanes D."/>
            <person name="Syed K."/>
            <person name="Tagua V.G."/>
            <person name="Talbot N.J."/>
            <person name="Thon M."/>
            <person name="De vries R.P."/>
            <person name="Wiebenga A."/>
            <person name="Yadav J.S."/>
            <person name="Braun E.L."/>
            <person name="Baker S."/>
            <person name="Garre V."/>
            <person name="Horwitz B."/>
            <person name="Torres-Martinez S."/>
            <person name="Idnurm A."/>
            <person name="Herrera-Estrella A."/>
            <person name="Gabaldon T."/>
            <person name="Grigoriev I.V."/>
        </authorList>
    </citation>
    <scope>NUCLEOTIDE SEQUENCE [LARGE SCALE GENOMIC DNA]</scope>
    <source>
        <strain evidence="4">NRRL 1555(-)</strain>
    </source>
</reference>
<feature type="region of interest" description="Disordered" evidence="1">
    <location>
        <begin position="35"/>
        <end position="66"/>
    </location>
</feature>
<name>A0A167JB14_PHYB8</name>
<evidence type="ECO:0000313" key="4">
    <source>
        <dbReference type="Proteomes" id="UP000077315"/>
    </source>
</evidence>
<evidence type="ECO:0000256" key="2">
    <source>
        <dbReference type="SAM" id="Phobius"/>
    </source>
</evidence>
<dbReference type="VEuPathDB" id="FungiDB:PHYBLDRAFT_176016"/>
<protein>
    <submittedName>
        <fullName evidence="3">Uncharacterized protein</fullName>
    </submittedName>
</protein>
<evidence type="ECO:0000313" key="3">
    <source>
        <dbReference type="EMBL" id="OAD65628.1"/>
    </source>
</evidence>
<proteinExistence type="predicted"/>
<dbReference type="EMBL" id="KV441009">
    <property type="protein sequence ID" value="OAD65628.1"/>
    <property type="molecule type" value="Genomic_DNA"/>
</dbReference>
<dbReference type="Proteomes" id="UP000077315">
    <property type="component" value="Unassembled WGS sequence"/>
</dbReference>
<evidence type="ECO:0000256" key="1">
    <source>
        <dbReference type="SAM" id="MobiDB-lite"/>
    </source>
</evidence>
<feature type="transmembrane region" description="Helical" evidence="2">
    <location>
        <begin position="164"/>
        <end position="181"/>
    </location>
</feature>
<feature type="transmembrane region" description="Helical" evidence="2">
    <location>
        <begin position="136"/>
        <end position="157"/>
    </location>
</feature>
<gene>
    <name evidence="3" type="ORF">PHYBLDRAFT_176016</name>
</gene>
<accession>A0A167JB14</accession>
<feature type="compositionally biased region" description="Polar residues" evidence="1">
    <location>
        <begin position="57"/>
        <end position="66"/>
    </location>
</feature>
<feature type="transmembrane region" description="Helical" evidence="2">
    <location>
        <begin position="193"/>
        <end position="210"/>
    </location>
</feature>
<sequence length="336" mass="37489">MAQEPPNTHLNKLQVSLESSFAQIDSRVATSSISTNEAKTTTEFSTSTIPTSSQSSGPGKNGSSVDQTSVYNEITKEESSMYTENDVNESSENQGNFLLTKKQLRIMFIKRFGFIIVVDALLPIGLYYILKSHMLAVWALVVSTAPVVASVIIQAIFLRRIDPIGLAVVFGFILSVILAVVDKDPKLLLMRESFVLAGVGGICALTLIPIRYKSFELRPFTYYIAIDIIPMRQVTFQDPDKEPQKRIAFYWVNSPFCRFHVRVLTAVIIVFLEAEFGLKLFYIFTFDIDKIVILSNSTLPAIAISVAAFAGFYIYWIGKKLQKLEPEMMKAAGAIH</sequence>
<feature type="transmembrane region" description="Helical" evidence="2">
    <location>
        <begin position="297"/>
        <end position="318"/>
    </location>
</feature>
<organism evidence="3 4">
    <name type="scientific">Phycomyces blakesleeanus (strain ATCC 8743b / DSM 1359 / FGSC 10004 / NBRC 33097 / NRRL 1555)</name>
    <dbReference type="NCBI Taxonomy" id="763407"/>
    <lineage>
        <taxon>Eukaryota</taxon>
        <taxon>Fungi</taxon>
        <taxon>Fungi incertae sedis</taxon>
        <taxon>Mucoromycota</taxon>
        <taxon>Mucoromycotina</taxon>
        <taxon>Mucoromycetes</taxon>
        <taxon>Mucorales</taxon>
        <taxon>Phycomycetaceae</taxon>
        <taxon>Phycomyces</taxon>
    </lineage>
</organism>
<dbReference type="OrthoDB" id="9996464at2759"/>
<dbReference type="InParanoid" id="A0A167JB14"/>
<feature type="transmembrane region" description="Helical" evidence="2">
    <location>
        <begin position="263"/>
        <end position="285"/>
    </location>
</feature>
<keyword evidence="2" id="KW-0812">Transmembrane</keyword>
<keyword evidence="4" id="KW-1185">Reference proteome</keyword>
<dbReference type="RefSeq" id="XP_018283668.1">
    <property type="nucleotide sequence ID" value="XM_018437622.1"/>
</dbReference>
<dbReference type="GeneID" id="28998528"/>
<keyword evidence="2" id="KW-1133">Transmembrane helix</keyword>
<dbReference type="AlphaFoldDB" id="A0A167JB14"/>
<dbReference type="NCBIfam" id="NF041646">
    <property type="entry name" value="VC0807_fam"/>
    <property type="match status" value="1"/>
</dbReference>
<keyword evidence="2" id="KW-0472">Membrane</keyword>
<feature type="compositionally biased region" description="Low complexity" evidence="1">
    <location>
        <begin position="41"/>
        <end position="56"/>
    </location>
</feature>
<feature type="transmembrane region" description="Helical" evidence="2">
    <location>
        <begin position="112"/>
        <end position="130"/>
    </location>
</feature>